<proteinExistence type="predicted"/>
<organism evidence="5 6">
    <name type="scientific">Mycobacterium helveticum</name>
    <dbReference type="NCBI Taxonomy" id="2592811"/>
    <lineage>
        <taxon>Bacteria</taxon>
        <taxon>Bacillati</taxon>
        <taxon>Actinomycetota</taxon>
        <taxon>Actinomycetes</taxon>
        <taxon>Mycobacteriales</taxon>
        <taxon>Mycobacteriaceae</taxon>
        <taxon>Mycobacterium</taxon>
    </lineage>
</organism>
<dbReference type="AlphaFoldDB" id="A0A557XY49"/>
<dbReference type="PANTHER" id="PTHR43464:SF19">
    <property type="entry name" value="UBIQUINONE BIOSYNTHESIS O-METHYLTRANSFERASE, MITOCHONDRIAL"/>
    <property type="match status" value="1"/>
</dbReference>
<dbReference type="OrthoDB" id="9786503at2"/>
<dbReference type="PANTHER" id="PTHR43464">
    <property type="entry name" value="METHYLTRANSFERASE"/>
    <property type="match status" value="1"/>
</dbReference>
<reference evidence="5 6" key="1">
    <citation type="submission" date="2019-07" db="EMBL/GenBank/DDBJ databases">
        <title>New Mycobacterium species.</title>
        <authorList>
            <person name="Tortoli E."/>
            <person name="Ghielmetti G."/>
            <person name="Friedel U."/>
            <person name="Trovato A."/>
        </authorList>
    </citation>
    <scope>NUCLEOTIDE SEQUENCE [LARGE SCALE GENOMIC DNA]</scope>
    <source>
        <strain evidence="5 6">16-83</strain>
    </source>
</reference>
<keyword evidence="1 5" id="KW-0489">Methyltransferase</keyword>
<evidence type="ECO:0000256" key="3">
    <source>
        <dbReference type="ARBA" id="ARBA00022691"/>
    </source>
</evidence>
<keyword evidence="2 5" id="KW-0808">Transferase</keyword>
<evidence type="ECO:0000259" key="4">
    <source>
        <dbReference type="Pfam" id="PF13649"/>
    </source>
</evidence>
<dbReference type="SUPFAM" id="SSF53335">
    <property type="entry name" value="S-adenosyl-L-methionine-dependent methyltransferases"/>
    <property type="match status" value="1"/>
</dbReference>
<dbReference type="EMBL" id="VMQU01000018">
    <property type="protein sequence ID" value="TVS91078.1"/>
    <property type="molecule type" value="Genomic_DNA"/>
</dbReference>
<dbReference type="GO" id="GO:0008168">
    <property type="term" value="F:methyltransferase activity"/>
    <property type="evidence" value="ECO:0007669"/>
    <property type="project" value="UniProtKB-KW"/>
</dbReference>
<dbReference type="Pfam" id="PF13649">
    <property type="entry name" value="Methyltransf_25"/>
    <property type="match status" value="1"/>
</dbReference>
<dbReference type="Proteomes" id="UP000320513">
    <property type="component" value="Unassembled WGS sequence"/>
</dbReference>
<evidence type="ECO:0000256" key="2">
    <source>
        <dbReference type="ARBA" id="ARBA00022679"/>
    </source>
</evidence>
<evidence type="ECO:0000313" key="6">
    <source>
        <dbReference type="Proteomes" id="UP000320513"/>
    </source>
</evidence>
<evidence type="ECO:0000313" key="5">
    <source>
        <dbReference type="EMBL" id="TVS91078.1"/>
    </source>
</evidence>
<evidence type="ECO:0000256" key="1">
    <source>
        <dbReference type="ARBA" id="ARBA00022603"/>
    </source>
</evidence>
<sequence>MEEPNPRSFDARALRDAVARRLHRRTVAQGQLTLPAVPALIDEYVRMCGQVFAGAGVQYTAEQSAQLRSVLESELAKGYRASPRSNVVITFHTPFGTTLNYRVKAQWWTLEADYDHWVETRPAPLFGSEPDARVWTLAAEVAEPAACRVLDLGAGTGRNALALARRGHPVDAVEMTPKFADIIRIEADKESLGVRVIQQDVFAAMEDVDSEYQLIIVSEVVPDFRTTSQLREVFELAARLLAPGGRLVLNTFLARPGYTPDDAAREMGQQCNTMIFTRDEVATATAGLPLDLASDDPAYDFEKGHLPETAWPPTGWFEGWARGLDVFDVEPADSPIDLRWLVYQKTG</sequence>
<comment type="caution">
    <text evidence="5">The sequence shown here is derived from an EMBL/GenBank/DDBJ whole genome shotgun (WGS) entry which is preliminary data.</text>
</comment>
<protein>
    <submittedName>
        <fullName evidence="5">Class I SAM-dependent methyltransferase</fullName>
    </submittedName>
</protein>
<dbReference type="RefSeq" id="WP_144949888.1">
    <property type="nucleotide sequence ID" value="NZ_VMQU01000018.1"/>
</dbReference>
<keyword evidence="6" id="KW-1185">Reference proteome</keyword>
<accession>A0A557XY49</accession>
<dbReference type="CDD" id="cd02440">
    <property type="entry name" value="AdoMet_MTases"/>
    <property type="match status" value="1"/>
</dbReference>
<dbReference type="Gene3D" id="3.40.50.150">
    <property type="entry name" value="Vaccinia Virus protein VP39"/>
    <property type="match status" value="1"/>
</dbReference>
<dbReference type="InterPro" id="IPR041698">
    <property type="entry name" value="Methyltransf_25"/>
</dbReference>
<keyword evidence="3" id="KW-0949">S-adenosyl-L-methionine</keyword>
<feature type="domain" description="Methyltransferase" evidence="4">
    <location>
        <begin position="149"/>
        <end position="245"/>
    </location>
</feature>
<dbReference type="GO" id="GO:0032259">
    <property type="term" value="P:methylation"/>
    <property type="evidence" value="ECO:0007669"/>
    <property type="project" value="UniProtKB-KW"/>
</dbReference>
<gene>
    <name evidence="5" type="ORF">FPZ47_06350</name>
</gene>
<name>A0A557XY49_9MYCO</name>
<dbReference type="InterPro" id="IPR029063">
    <property type="entry name" value="SAM-dependent_MTases_sf"/>
</dbReference>